<organism evidence="6 7">
    <name type="scientific">Amniculicola lignicola CBS 123094</name>
    <dbReference type="NCBI Taxonomy" id="1392246"/>
    <lineage>
        <taxon>Eukaryota</taxon>
        <taxon>Fungi</taxon>
        <taxon>Dikarya</taxon>
        <taxon>Ascomycota</taxon>
        <taxon>Pezizomycotina</taxon>
        <taxon>Dothideomycetes</taxon>
        <taxon>Pleosporomycetidae</taxon>
        <taxon>Pleosporales</taxon>
        <taxon>Amniculicolaceae</taxon>
        <taxon>Amniculicola</taxon>
    </lineage>
</organism>
<evidence type="ECO:0000256" key="4">
    <source>
        <dbReference type="ARBA" id="ARBA00023239"/>
    </source>
</evidence>
<evidence type="ECO:0000256" key="1">
    <source>
        <dbReference type="ARBA" id="ARBA00005495"/>
    </source>
</evidence>
<dbReference type="Proteomes" id="UP000799779">
    <property type="component" value="Unassembled WGS sequence"/>
</dbReference>
<dbReference type="InterPro" id="IPR011057">
    <property type="entry name" value="Mss4-like_sf"/>
</dbReference>
<dbReference type="PANTHER" id="PTHR33337:SF43">
    <property type="entry name" value="CENP-V_GFA DOMAIN-CONTAINING PROTEIN"/>
    <property type="match status" value="1"/>
</dbReference>
<dbReference type="OrthoDB" id="9985472at2759"/>
<feature type="domain" description="CENP-V/GFA" evidence="5">
    <location>
        <begin position="24"/>
        <end position="147"/>
    </location>
</feature>
<reference evidence="6" key="1">
    <citation type="journal article" date="2020" name="Stud. Mycol.">
        <title>101 Dothideomycetes genomes: a test case for predicting lifestyles and emergence of pathogens.</title>
        <authorList>
            <person name="Haridas S."/>
            <person name="Albert R."/>
            <person name="Binder M."/>
            <person name="Bloem J."/>
            <person name="Labutti K."/>
            <person name="Salamov A."/>
            <person name="Andreopoulos B."/>
            <person name="Baker S."/>
            <person name="Barry K."/>
            <person name="Bills G."/>
            <person name="Bluhm B."/>
            <person name="Cannon C."/>
            <person name="Castanera R."/>
            <person name="Culley D."/>
            <person name="Daum C."/>
            <person name="Ezra D."/>
            <person name="Gonzalez J."/>
            <person name="Henrissat B."/>
            <person name="Kuo A."/>
            <person name="Liang C."/>
            <person name="Lipzen A."/>
            <person name="Lutzoni F."/>
            <person name="Magnuson J."/>
            <person name="Mondo S."/>
            <person name="Nolan M."/>
            <person name="Ohm R."/>
            <person name="Pangilinan J."/>
            <person name="Park H.-J."/>
            <person name="Ramirez L."/>
            <person name="Alfaro M."/>
            <person name="Sun H."/>
            <person name="Tritt A."/>
            <person name="Yoshinaga Y."/>
            <person name="Zwiers L.-H."/>
            <person name="Turgeon B."/>
            <person name="Goodwin S."/>
            <person name="Spatafora J."/>
            <person name="Crous P."/>
            <person name="Grigoriev I."/>
        </authorList>
    </citation>
    <scope>NUCLEOTIDE SEQUENCE</scope>
    <source>
        <strain evidence="6">CBS 123094</strain>
    </source>
</reference>
<dbReference type="GO" id="GO:0016846">
    <property type="term" value="F:carbon-sulfur lyase activity"/>
    <property type="evidence" value="ECO:0007669"/>
    <property type="project" value="InterPro"/>
</dbReference>
<keyword evidence="2" id="KW-0479">Metal-binding</keyword>
<dbReference type="InterPro" id="IPR006913">
    <property type="entry name" value="CENP-V/GFA"/>
</dbReference>
<comment type="similarity">
    <text evidence="1">Belongs to the Gfa family.</text>
</comment>
<evidence type="ECO:0000256" key="3">
    <source>
        <dbReference type="ARBA" id="ARBA00022833"/>
    </source>
</evidence>
<keyword evidence="3" id="KW-0862">Zinc</keyword>
<dbReference type="SUPFAM" id="SSF51316">
    <property type="entry name" value="Mss4-like"/>
    <property type="match status" value="1"/>
</dbReference>
<evidence type="ECO:0000256" key="2">
    <source>
        <dbReference type="ARBA" id="ARBA00022723"/>
    </source>
</evidence>
<dbReference type="AlphaFoldDB" id="A0A6A5X219"/>
<evidence type="ECO:0000313" key="6">
    <source>
        <dbReference type="EMBL" id="KAF2006355.1"/>
    </source>
</evidence>
<sequence length="167" mass="18441">MSSPEPTYTGNPNAHPVSNFTSGISGTCLCGSIRVTITDSQLFTSRRGHLCHCANCRKIAGSYVSANLLLERDQVGIEDTRGTLKRYEDRATGSRKAVWRSFCGGCGCPIMSEPDMLPDKRIVKMGMFPRIPTPEMENFVEHKQEWEGSHEGLIQYATARGGRKIGE</sequence>
<gene>
    <name evidence="6" type="ORF">P154DRAFT_482176</name>
</gene>
<evidence type="ECO:0000313" key="7">
    <source>
        <dbReference type="Proteomes" id="UP000799779"/>
    </source>
</evidence>
<name>A0A6A5X219_9PLEO</name>
<dbReference type="EMBL" id="ML977560">
    <property type="protein sequence ID" value="KAF2006355.1"/>
    <property type="molecule type" value="Genomic_DNA"/>
</dbReference>
<protein>
    <recommendedName>
        <fullName evidence="5">CENP-V/GFA domain-containing protein</fullName>
    </recommendedName>
</protein>
<dbReference type="Pfam" id="PF04828">
    <property type="entry name" value="GFA"/>
    <property type="match status" value="1"/>
</dbReference>
<keyword evidence="7" id="KW-1185">Reference proteome</keyword>
<proteinExistence type="inferred from homology"/>
<accession>A0A6A5X219</accession>
<dbReference type="Gene3D" id="3.90.1590.10">
    <property type="entry name" value="glutathione-dependent formaldehyde- activating enzyme (gfa)"/>
    <property type="match status" value="1"/>
</dbReference>
<keyword evidence="4" id="KW-0456">Lyase</keyword>
<dbReference type="PROSITE" id="PS51891">
    <property type="entry name" value="CENP_V_GFA"/>
    <property type="match status" value="1"/>
</dbReference>
<dbReference type="GO" id="GO:0046872">
    <property type="term" value="F:metal ion binding"/>
    <property type="evidence" value="ECO:0007669"/>
    <property type="project" value="UniProtKB-KW"/>
</dbReference>
<evidence type="ECO:0000259" key="5">
    <source>
        <dbReference type="PROSITE" id="PS51891"/>
    </source>
</evidence>
<dbReference type="PANTHER" id="PTHR33337">
    <property type="entry name" value="GFA DOMAIN-CONTAINING PROTEIN"/>
    <property type="match status" value="1"/>
</dbReference>